<dbReference type="OrthoDB" id="6504828at2759"/>
<name>A0A1Y3BX52_EURMA</name>
<dbReference type="AlphaFoldDB" id="A0A1Y3BX52"/>
<proteinExistence type="predicted"/>
<dbReference type="EMBL" id="MUJZ01000700">
    <property type="protein sequence ID" value="OTF84106.1"/>
    <property type="molecule type" value="Genomic_DNA"/>
</dbReference>
<keyword evidence="2" id="KW-1185">Reference proteome</keyword>
<evidence type="ECO:0000313" key="2">
    <source>
        <dbReference type="Proteomes" id="UP000194236"/>
    </source>
</evidence>
<evidence type="ECO:0000313" key="1">
    <source>
        <dbReference type="EMBL" id="OTF84106.1"/>
    </source>
</evidence>
<gene>
    <name evidence="1" type="ORF">BLA29_013126</name>
</gene>
<reference evidence="1 2" key="1">
    <citation type="submission" date="2017-03" db="EMBL/GenBank/DDBJ databases">
        <title>Genome Survey of Euroglyphus maynei.</title>
        <authorList>
            <person name="Arlian L.G."/>
            <person name="Morgan M.S."/>
            <person name="Rider S.D."/>
        </authorList>
    </citation>
    <scope>NUCLEOTIDE SEQUENCE [LARGE SCALE GENOMIC DNA]</scope>
    <source>
        <strain evidence="1">Arlian Lab</strain>
        <tissue evidence="1">Whole body</tissue>
    </source>
</reference>
<organism evidence="1 2">
    <name type="scientific">Euroglyphus maynei</name>
    <name type="common">Mayne's house dust mite</name>
    <dbReference type="NCBI Taxonomy" id="6958"/>
    <lineage>
        <taxon>Eukaryota</taxon>
        <taxon>Metazoa</taxon>
        <taxon>Ecdysozoa</taxon>
        <taxon>Arthropoda</taxon>
        <taxon>Chelicerata</taxon>
        <taxon>Arachnida</taxon>
        <taxon>Acari</taxon>
        <taxon>Acariformes</taxon>
        <taxon>Sarcoptiformes</taxon>
        <taxon>Astigmata</taxon>
        <taxon>Psoroptidia</taxon>
        <taxon>Analgoidea</taxon>
        <taxon>Pyroglyphidae</taxon>
        <taxon>Pyroglyphinae</taxon>
        <taxon>Euroglyphus</taxon>
    </lineage>
</organism>
<accession>A0A1Y3BX52</accession>
<dbReference type="Proteomes" id="UP000194236">
    <property type="component" value="Unassembled WGS sequence"/>
</dbReference>
<sequence>MEYPWIDGWRVILTLIVLLSHISINQGVLQLSPLSSFIHFPDDYLRLTTPIINRYLWIFIGKKFFKI</sequence>
<comment type="caution">
    <text evidence="1">The sequence shown here is derived from an EMBL/GenBank/DDBJ whole genome shotgun (WGS) entry which is preliminary data.</text>
</comment>
<protein>
    <submittedName>
        <fullName evidence="1">Uncharacterized protein</fullName>
    </submittedName>
</protein>